<organism evidence="5 6">
    <name type="scientific">Bodo saltans</name>
    <name type="common">Flagellated protozoan</name>
    <dbReference type="NCBI Taxonomy" id="75058"/>
    <lineage>
        <taxon>Eukaryota</taxon>
        <taxon>Discoba</taxon>
        <taxon>Euglenozoa</taxon>
        <taxon>Kinetoplastea</taxon>
        <taxon>Metakinetoplastina</taxon>
        <taxon>Eubodonida</taxon>
        <taxon>Bodonidae</taxon>
        <taxon>Bodo</taxon>
    </lineage>
</organism>
<gene>
    <name evidence="5" type="ORF">BSAL_16565</name>
</gene>
<sequence length="703" mass="75792">MGAADSRDDSTPIPPHHFPHRSPTGKSQLRQQFAAQQRRYISRLNPLRSFDPSVYENATNVSVVYARNPLCDAAALCDIALVQALLRDAITDVNAMSEEGETALHVATRRGHTTLMEMLLDAGARVNGTDRNGFTPLHHAIQCDLRQAKVLLDGFYPPNSMQASASSTYIASSNEALVALLLQRGALPSRRSLDGTSCFLFALRRRMVAETVLFMKHDDTAKLITLDAPPSATGETPLHLLAALNVVNLLDASLKSRFFTPSRLKPTTQPGIVAAIAEYRTRWSDTYQLPLLVDSLVSASTVPVSIGASIPLAAEDISVATLNPETPEEAMSLARNCRVGRWEGRLRNGPGLDDDVSSMTRAPGTLSAIFPLPIAQRQPIDLASMVASDRFRASGTIPSPHANESELECHLWAPARVSDTERPYVGVIQKMMRLVILQELGSGLQALRKANGNRSPSSRSPASRSPVNQSPSVSPTSSGHPLYESIEHEVPQKPKPSAKAFLSFELFCDLLDRLESPSERSAADRDGARGSGAQSPTSGDDDDRSVPLYRRDESIEAMSYFASPPSAATPVPSVPTQQAPTAGATRPMGLKSRMQLLLGEGATPSLPVLTALGSAPRTMSDPAAFQDLRVLLPMARTTAINPLDAVMTVANSVPPLLYTPLAMCNNTGTLATPLSEKRCILMLMCLRAQLLAEESFGFLLHDC</sequence>
<feature type="region of interest" description="Disordered" evidence="4">
    <location>
        <begin position="563"/>
        <end position="585"/>
    </location>
</feature>
<feature type="compositionally biased region" description="Low complexity" evidence="4">
    <location>
        <begin position="563"/>
        <end position="576"/>
    </location>
</feature>
<feature type="compositionally biased region" description="Low complexity" evidence="4">
    <location>
        <begin position="454"/>
        <end position="466"/>
    </location>
</feature>
<dbReference type="SMART" id="SM00248">
    <property type="entry name" value="ANK"/>
    <property type="match status" value="4"/>
</dbReference>
<keyword evidence="1" id="KW-0677">Repeat</keyword>
<reference evidence="6" key="1">
    <citation type="submission" date="2015-09" db="EMBL/GenBank/DDBJ databases">
        <authorList>
            <consortium name="Pathogen Informatics"/>
        </authorList>
    </citation>
    <scope>NUCLEOTIDE SEQUENCE [LARGE SCALE GENOMIC DNA]</scope>
    <source>
        <strain evidence="6">Lake Konstanz</strain>
    </source>
</reference>
<dbReference type="Pfam" id="PF12796">
    <property type="entry name" value="Ank_2"/>
    <property type="match status" value="1"/>
</dbReference>
<feature type="compositionally biased region" description="Basic and acidic residues" evidence="4">
    <location>
        <begin position="518"/>
        <end position="528"/>
    </location>
</feature>
<dbReference type="AlphaFoldDB" id="A0A0S4JEU1"/>
<dbReference type="OrthoDB" id="341259at2759"/>
<feature type="repeat" description="ANK" evidence="3">
    <location>
        <begin position="99"/>
        <end position="131"/>
    </location>
</feature>
<evidence type="ECO:0000256" key="3">
    <source>
        <dbReference type="PROSITE-ProRule" id="PRU00023"/>
    </source>
</evidence>
<dbReference type="PANTHER" id="PTHR24161">
    <property type="entry name" value="ANK_REP_REGION DOMAIN-CONTAINING PROTEIN-RELATED"/>
    <property type="match status" value="1"/>
</dbReference>
<dbReference type="EMBL" id="CYKH01001666">
    <property type="protein sequence ID" value="CUG88643.1"/>
    <property type="molecule type" value="Genomic_DNA"/>
</dbReference>
<dbReference type="SUPFAM" id="SSF48403">
    <property type="entry name" value="Ankyrin repeat"/>
    <property type="match status" value="1"/>
</dbReference>
<dbReference type="InterPro" id="IPR002110">
    <property type="entry name" value="Ankyrin_rpt"/>
</dbReference>
<name>A0A0S4JEU1_BODSA</name>
<feature type="region of interest" description="Disordered" evidence="4">
    <location>
        <begin position="1"/>
        <end position="28"/>
    </location>
</feature>
<dbReference type="VEuPathDB" id="TriTrypDB:BSAL_16565"/>
<dbReference type="PANTHER" id="PTHR24161:SF121">
    <property type="entry name" value="M-PHASE PHOSPHOPROTEIN 8"/>
    <property type="match status" value="1"/>
</dbReference>
<protein>
    <submittedName>
        <fullName evidence="5">Ankyrin repeat protein, putative</fullName>
    </submittedName>
</protein>
<feature type="region of interest" description="Disordered" evidence="4">
    <location>
        <begin position="518"/>
        <end position="546"/>
    </location>
</feature>
<dbReference type="Gene3D" id="1.25.40.20">
    <property type="entry name" value="Ankyrin repeat-containing domain"/>
    <property type="match status" value="1"/>
</dbReference>
<feature type="region of interest" description="Disordered" evidence="4">
    <location>
        <begin position="448"/>
        <end position="482"/>
    </location>
</feature>
<dbReference type="PROSITE" id="PS50297">
    <property type="entry name" value="ANK_REP_REGION"/>
    <property type="match status" value="1"/>
</dbReference>
<dbReference type="PROSITE" id="PS50088">
    <property type="entry name" value="ANK_REPEAT"/>
    <property type="match status" value="1"/>
</dbReference>
<keyword evidence="2 3" id="KW-0040">ANK repeat</keyword>
<proteinExistence type="predicted"/>
<feature type="compositionally biased region" description="Basic and acidic residues" evidence="4">
    <location>
        <begin position="1"/>
        <end position="10"/>
    </location>
</feature>
<evidence type="ECO:0000313" key="6">
    <source>
        <dbReference type="Proteomes" id="UP000051952"/>
    </source>
</evidence>
<accession>A0A0S4JEU1</accession>
<evidence type="ECO:0000313" key="5">
    <source>
        <dbReference type="EMBL" id="CUG88643.1"/>
    </source>
</evidence>
<keyword evidence="6" id="KW-1185">Reference proteome</keyword>
<evidence type="ECO:0000256" key="4">
    <source>
        <dbReference type="SAM" id="MobiDB-lite"/>
    </source>
</evidence>
<dbReference type="Proteomes" id="UP000051952">
    <property type="component" value="Unassembled WGS sequence"/>
</dbReference>
<evidence type="ECO:0000256" key="1">
    <source>
        <dbReference type="ARBA" id="ARBA00022737"/>
    </source>
</evidence>
<feature type="compositionally biased region" description="Polar residues" evidence="4">
    <location>
        <begin position="467"/>
        <end position="479"/>
    </location>
</feature>
<evidence type="ECO:0000256" key="2">
    <source>
        <dbReference type="ARBA" id="ARBA00023043"/>
    </source>
</evidence>
<dbReference type="InterPro" id="IPR036770">
    <property type="entry name" value="Ankyrin_rpt-contain_sf"/>
</dbReference>